<dbReference type="AlphaFoldDB" id="A0A7G9W3Z9"/>
<dbReference type="Gene3D" id="3.90.550.10">
    <property type="entry name" value="Spore Coat Polysaccharide Biosynthesis Protein SpsA, Chain A"/>
    <property type="match status" value="1"/>
</dbReference>
<gene>
    <name evidence="1" type="ORF">HYG86_00800</name>
</gene>
<dbReference type="InterPro" id="IPR003329">
    <property type="entry name" value="Cytidylyl_trans"/>
</dbReference>
<dbReference type="Proteomes" id="UP000516160">
    <property type="component" value="Chromosome"/>
</dbReference>
<accession>A0A7G9W3Z9</accession>
<name>A0A7G9W3Z9_ALKCA</name>
<dbReference type="EMBL" id="CP058559">
    <property type="protein sequence ID" value="QNO13411.1"/>
    <property type="molecule type" value="Genomic_DNA"/>
</dbReference>
<dbReference type="PANTHER" id="PTHR42866:SF1">
    <property type="entry name" value="SPORE COAT POLYSACCHARIDE BIOSYNTHESIS PROTEIN SPSF"/>
    <property type="match status" value="1"/>
</dbReference>
<keyword evidence="1" id="KW-0808">Transferase</keyword>
<sequence>MKTVAIIQARMGSTRLPGKIMKTLSNKTILSHVVERVKQSSEINDIVIATTTSKVDDIIVDETKRLGVISFRGSETDVLSRYYYAAKDNNADIVIRITSDCPLIDANIIDEMVKKIKRTKCDYISNTIERTFPRGLDCEVFTYQSLSKSFIEAKKEYQREHVTPYIYENGSKFKIEHYVSTENNSNYRVTLDTIEDYMALKLILEELDTESTYNDLITLLRSNPSISEINNSIAQKELGKK</sequence>
<evidence type="ECO:0000313" key="2">
    <source>
        <dbReference type="Proteomes" id="UP000516160"/>
    </source>
</evidence>
<dbReference type="GO" id="GO:0005829">
    <property type="term" value="C:cytosol"/>
    <property type="evidence" value="ECO:0007669"/>
    <property type="project" value="TreeGrafter"/>
</dbReference>
<proteinExistence type="predicted"/>
<dbReference type="GO" id="GO:0016740">
    <property type="term" value="F:transferase activity"/>
    <property type="evidence" value="ECO:0007669"/>
    <property type="project" value="UniProtKB-KW"/>
</dbReference>
<protein>
    <submittedName>
        <fullName evidence="1">Glycosyltransferase family protein</fullName>
    </submittedName>
</protein>
<dbReference type="CDD" id="cd02518">
    <property type="entry name" value="GT2_SpsF"/>
    <property type="match status" value="1"/>
</dbReference>
<dbReference type="Pfam" id="PF02348">
    <property type="entry name" value="CTP_transf_3"/>
    <property type="match status" value="1"/>
</dbReference>
<dbReference type="InterPro" id="IPR029044">
    <property type="entry name" value="Nucleotide-diphossugar_trans"/>
</dbReference>
<organism evidence="1 2">
    <name type="scientific">Alkalicella caledoniensis</name>
    <dbReference type="NCBI Taxonomy" id="2731377"/>
    <lineage>
        <taxon>Bacteria</taxon>
        <taxon>Bacillati</taxon>
        <taxon>Bacillota</taxon>
        <taxon>Clostridia</taxon>
        <taxon>Eubacteriales</taxon>
        <taxon>Proteinivoracaceae</taxon>
        <taxon>Alkalicella</taxon>
    </lineage>
</organism>
<dbReference type="KEGG" id="acae:HYG86_00800"/>
<reference evidence="1 2" key="1">
    <citation type="submission" date="2020-07" db="EMBL/GenBank/DDBJ databases">
        <title>Alkalicella. sp. LB2 genome.</title>
        <authorList>
            <person name="Postec A."/>
            <person name="Quemeneur M."/>
        </authorList>
    </citation>
    <scope>NUCLEOTIDE SEQUENCE [LARGE SCALE GENOMIC DNA]</scope>
    <source>
        <strain evidence="1 2">LB2</strain>
    </source>
</reference>
<dbReference type="SUPFAM" id="SSF53448">
    <property type="entry name" value="Nucleotide-diphospho-sugar transferases"/>
    <property type="match status" value="1"/>
</dbReference>
<dbReference type="PANTHER" id="PTHR42866">
    <property type="entry name" value="3-DEOXY-MANNO-OCTULOSONATE CYTIDYLYLTRANSFERASE"/>
    <property type="match status" value="1"/>
</dbReference>
<evidence type="ECO:0000313" key="1">
    <source>
        <dbReference type="EMBL" id="QNO13411.1"/>
    </source>
</evidence>
<keyword evidence="2" id="KW-1185">Reference proteome</keyword>
<dbReference type="RefSeq" id="WP_213167078.1">
    <property type="nucleotide sequence ID" value="NZ_CP058559.1"/>
</dbReference>